<accession>A0A1H8QI60</accession>
<sequence length="167" mass="18807">MRFSRALTIGATIIFVGSIAVVLLAVALLIWGPDDITDEDKKFTSRILQTRDAVVMFRDVHPDLWDYVCYIEPYALTSETLRSRLPLAGVKLNFSPYDRGVDEERWGVAFVTLHTSQARVYLIAKREVDRIEGPACLARETASFMVETIVAENIAYTQLTTAADHPR</sequence>
<feature type="transmembrane region" description="Helical" evidence="1">
    <location>
        <begin position="7"/>
        <end position="31"/>
    </location>
</feature>
<dbReference type="Proteomes" id="UP000199615">
    <property type="component" value="Unassembled WGS sequence"/>
</dbReference>
<gene>
    <name evidence="2" type="ORF">SAMN05444123_103223</name>
</gene>
<proteinExistence type="predicted"/>
<keyword evidence="3" id="KW-1185">Reference proteome</keyword>
<keyword evidence="1" id="KW-0472">Membrane</keyword>
<evidence type="ECO:0000313" key="2">
    <source>
        <dbReference type="EMBL" id="SEO53706.1"/>
    </source>
</evidence>
<keyword evidence="1" id="KW-1133">Transmembrane helix</keyword>
<dbReference type="OrthoDB" id="8448986at2"/>
<evidence type="ECO:0000313" key="3">
    <source>
        <dbReference type="Proteomes" id="UP000199615"/>
    </source>
</evidence>
<reference evidence="3" key="1">
    <citation type="submission" date="2016-10" db="EMBL/GenBank/DDBJ databases">
        <authorList>
            <person name="Varghese N."/>
            <person name="Submissions S."/>
        </authorList>
    </citation>
    <scope>NUCLEOTIDE SEQUENCE [LARGE SCALE GENOMIC DNA]</scope>
    <source>
        <strain evidence="3">DSM 123</strain>
    </source>
</reference>
<dbReference type="EMBL" id="FODT01000003">
    <property type="protein sequence ID" value="SEO53706.1"/>
    <property type="molecule type" value="Genomic_DNA"/>
</dbReference>
<keyword evidence="1" id="KW-0812">Transmembrane</keyword>
<protein>
    <submittedName>
        <fullName evidence="2">Uncharacterized protein</fullName>
    </submittedName>
</protein>
<evidence type="ECO:0000256" key="1">
    <source>
        <dbReference type="SAM" id="Phobius"/>
    </source>
</evidence>
<dbReference type="AlphaFoldDB" id="A0A1H8QI60"/>
<dbReference type="RefSeq" id="WP_092682758.1">
    <property type="nucleotide sequence ID" value="NZ_FODT01000003.1"/>
</dbReference>
<organism evidence="2 3">
    <name type="scientific">Rhodopseudomonas pseudopalustris</name>
    <dbReference type="NCBI Taxonomy" id="1513892"/>
    <lineage>
        <taxon>Bacteria</taxon>
        <taxon>Pseudomonadati</taxon>
        <taxon>Pseudomonadota</taxon>
        <taxon>Alphaproteobacteria</taxon>
        <taxon>Hyphomicrobiales</taxon>
        <taxon>Nitrobacteraceae</taxon>
        <taxon>Rhodopseudomonas</taxon>
    </lineage>
</organism>
<name>A0A1H8QI60_9BRAD</name>